<name>A0ABP9S037_9MICC</name>
<dbReference type="InterPro" id="IPR028939">
    <property type="entry name" value="P5C_Rdtase_cat_N"/>
</dbReference>
<evidence type="ECO:0000256" key="1">
    <source>
        <dbReference type="ARBA" id="ARBA00023002"/>
    </source>
</evidence>
<gene>
    <name evidence="3" type="ORF">GCM10023346_03280</name>
</gene>
<dbReference type="Pfam" id="PF03807">
    <property type="entry name" value="F420_oxidored"/>
    <property type="match status" value="1"/>
</dbReference>
<comment type="caution">
    <text evidence="3">The sequence shown here is derived from an EMBL/GenBank/DDBJ whole genome shotgun (WGS) entry which is preliminary data.</text>
</comment>
<dbReference type="InterPro" id="IPR036291">
    <property type="entry name" value="NAD(P)-bd_dom_sf"/>
</dbReference>
<accession>A0ABP9S037</accession>
<sequence>MTTAIIGIGNIGSRVARNLVQGGEPVVLAARNQSGADALAAELGTLASSASVVDAVSQADTVLFAVWLDTGKELISQLSQALVGKVVIDPSNPIGPDGHGGFTTTLPEGESAASVLANLLPAGAHFVKAFGTLGADALGSAANRPSERAALFYATDDDAAAETVERLISASGFDPVKAGGIEAAGRLELMRGDLHQNGGLGGKLLSADEARAALLVDGRG</sequence>
<dbReference type="SUPFAM" id="SSF51735">
    <property type="entry name" value="NAD(P)-binding Rossmann-fold domains"/>
    <property type="match status" value="1"/>
</dbReference>
<dbReference type="Gene3D" id="3.40.50.720">
    <property type="entry name" value="NAD(P)-binding Rossmann-like Domain"/>
    <property type="match status" value="1"/>
</dbReference>
<evidence type="ECO:0000313" key="3">
    <source>
        <dbReference type="EMBL" id="GAA5189246.1"/>
    </source>
</evidence>
<proteinExistence type="predicted"/>
<evidence type="ECO:0000313" key="4">
    <source>
        <dbReference type="Proteomes" id="UP001500200"/>
    </source>
</evidence>
<reference evidence="4" key="1">
    <citation type="journal article" date="2019" name="Int. J. Syst. Evol. Microbiol.">
        <title>The Global Catalogue of Microorganisms (GCM) 10K type strain sequencing project: providing services to taxonomists for standard genome sequencing and annotation.</title>
        <authorList>
            <consortium name="The Broad Institute Genomics Platform"/>
            <consortium name="The Broad Institute Genome Sequencing Center for Infectious Disease"/>
            <person name="Wu L."/>
            <person name="Ma J."/>
        </authorList>
    </citation>
    <scope>NUCLEOTIDE SEQUENCE [LARGE SCALE GENOMIC DNA]</scope>
    <source>
        <strain evidence="4">JCM 18514</strain>
    </source>
</reference>
<protein>
    <recommendedName>
        <fullName evidence="2">Pyrroline-5-carboxylate reductase catalytic N-terminal domain-containing protein</fullName>
    </recommendedName>
</protein>
<keyword evidence="4" id="KW-1185">Reference proteome</keyword>
<evidence type="ECO:0000259" key="2">
    <source>
        <dbReference type="Pfam" id="PF03807"/>
    </source>
</evidence>
<dbReference type="RefSeq" id="WP_345447381.1">
    <property type="nucleotide sequence ID" value="NZ_BAABKK010000003.1"/>
</dbReference>
<keyword evidence="1" id="KW-0560">Oxidoreductase</keyword>
<dbReference type="PANTHER" id="PTHR14239">
    <property type="entry name" value="DUDULIN-RELATED"/>
    <property type="match status" value="1"/>
</dbReference>
<dbReference type="PANTHER" id="PTHR14239:SF10">
    <property type="entry name" value="REDUCTASE"/>
    <property type="match status" value="1"/>
</dbReference>
<dbReference type="InterPro" id="IPR051267">
    <property type="entry name" value="STEAP_metalloreductase"/>
</dbReference>
<dbReference type="EMBL" id="BAABKK010000003">
    <property type="protein sequence ID" value="GAA5189246.1"/>
    <property type="molecule type" value="Genomic_DNA"/>
</dbReference>
<feature type="domain" description="Pyrroline-5-carboxylate reductase catalytic N-terminal" evidence="2">
    <location>
        <begin position="4"/>
        <end position="93"/>
    </location>
</feature>
<organism evidence="3 4">
    <name type="scientific">Arthrobacter gyeryongensis</name>
    <dbReference type="NCBI Taxonomy" id="1650592"/>
    <lineage>
        <taxon>Bacteria</taxon>
        <taxon>Bacillati</taxon>
        <taxon>Actinomycetota</taxon>
        <taxon>Actinomycetes</taxon>
        <taxon>Micrococcales</taxon>
        <taxon>Micrococcaceae</taxon>
        <taxon>Arthrobacter</taxon>
    </lineage>
</organism>
<dbReference type="Proteomes" id="UP001500200">
    <property type="component" value="Unassembled WGS sequence"/>
</dbReference>